<accession>A0ABP9A1T3</accession>
<organism evidence="2 3">
    <name type="scientific">Microbacterium gilvum</name>
    <dbReference type="NCBI Taxonomy" id="1336204"/>
    <lineage>
        <taxon>Bacteria</taxon>
        <taxon>Bacillati</taxon>
        <taxon>Actinomycetota</taxon>
        <taxon>Actinomycetes</taxon>
        <taxon>Micrococcales</taxon>
        <taxon>Microbacteriaceae</taxon>
        <taxon>Microbacterium</taxon>
    </lineage>
</organism>
<protein>
    <recommendedName>
        <fullName evidence="1">TNT domain-containing protein</fullName>
    </recommendedName>
</protein>
<gene>
    <name evidence="2" type="ORF">GCM10023351_14370</name>
</gene>
<reference evidence="3" key="1">
    <citation type="journal article" date="2019" name="Int. J. Syst. Evol. Microbiol.">
        <title>The Global Catalogue of Microorganisms (GCM) 10K type strain sequencing project: providing services to taxonomists for standard genome sequencing and annotation.</title>
        <authorList>
            <consortium name="The Broad Institute Genomics Platform"/>
            <consortium name="The Broad Institute Genome Sequencing Center for Infectious Disease"/>
            <person name="Wu L."/>
            <person name="Ma J."/>
        </authorList>
    </citation>
    <scope>NUCLEOTIDE SEQUENCE [LARGE SCALE GENOMIC DNA]</scope>
    <source>
        <strain evidence="3">JCM 18537</strain>
    </source>
</reference>
<dbReference type="RefSeq" id="WP_345437531.1">
    <property type="nucleotide sequence ID" value="NZ_BAABKO010000002.1"/>
</dbReference>
<name>A0ABP9A1T3_9MICO</name>
<sequence length="211" mass="22425">MFDSLRHELARRQIAATAVVLPGDSGPAQEGALRLRADDARGGWSLETVDYGRPFPLGAAHDADGASAMLLSYLDRPLPEPRAPEAHEIEAAVDAVTSHLSELHDRASAEPLLATLPAEVPIDRIGALDGTMLFPYGTAYEARSLPPVGVLAPGSARHAFLTRADILVRVEVAAPWFGQRGGGLRLTLADDFVGVRDLVVAGALERIRVEA</sequence>
<feature type="domain" description="TNT" evidence="1">
    <location>
        <begin position="115"/>
        <end position="207"/>
    </location>
</feature>
<evidence type="ECO:0000313" key="2">
    <source>
        <dbReference type="EMBL" id="GAA4771482.1"/>
    </source>
</evidence>
<keyword evidence="3" id="KW-1185">Reference proteome</keyword>
<evidence type="ECO:0000313" key="3">
    <source>
        <dbReference type="Proteomes" id="UP001501645"/>
    </source>
</evidence>
<comment type="caution">
    <text evidence="2">The sequence shown here is derived from an EMBL/GenBank/DDBJ whole genome shotgun (WGS) entry which is preliminary data.</text>
</comment>
<dbReference type="Pfam" id="PF14021">
    <property type="entry name" value="TNT"/>
    <property type="match status" value="1"/>
</dbReference>
<dbReference type="Proteomes" id="UP001501645">
    <property type="component" value="Unassembled WGS sequence"/>
</dbReference>
<proteinExistence type="predicted"/>
<dbReference type="InterPro" id="IPR025331">
    <property type="entry name" value="TNT"/>
</dbReference>
<evidence type="ECO:0000259" key="1">
    <source>
        <dbReference type="Pfam" id="PF14021"/>
    </source>
</evidence>
<dbReference type="EMBL" id="BAABKO010000002">
    <property type="protein sequence ID" value="GAA4771482.1"/>
    <property type="molecule type" value="Genomic_DNA"/>
</dbReference>